<feature type="transmembrane region" description="Helical" evidence="1">
    <location>
        <begin position="90"/>
        <end position="113"/>
    </location>
</feature>
<organism evidence="2 3">
    <name type="scientific">Ameca splendens</name>
    <dbReference type="NCBI Taxonomy" id="208324"/>
    <lineage>
        <taxon>Eukaryota</taxon>
        <taxon>Metazoa</taxon>
        <taxon>Chordata</taxon>
        <taxon>Craniata</taxon>
        <taxon>Vertebrata</taxon>
        <taxon>Euteleostomi</taxon>
        <taxon>Actinopterygii</taxon>
        <taxon>Neopterygii</taxon>
        <taxon>Teleostei</taxon>
        <taxon>Neoteleostei</taxon>
        <taxon>Acanthomorphata</taxon>
        <taxon>Ovalentaria</taxon>
        <taxon>Atherinomorphae</taxon>
        <taxon>Cyprinodontiformes</taxon>
        <taxon>Goodeidae</taxon>
        <taxon>Ameca</taxon>
    </lineage>
</organism>
<gene>
    <name evidence="2" type="ORF">AMECASPLE_017839</name>
</gene>
<evidence type="ECO:0000256" key="1">
    <source>
        <dbReference type="SAM" id="Phobius"/>
    </source>
</evidence>
<comment type="caution">
    <text evidence="2">The sequence shown here is derived from an EMBL/GenBank/DDBJ whole genome shotgun (WGS) entry which is preliminary data.</text>
</comment>
<accession>A0ABV0YDM1</accession>
<sequence length="118" mass="13207">MSMEKHVYFQTLFFVSLSKCCPSSHTSTYFPLCASFCLSLLMDFPLSFFPCILPSCSPSLHALIPSIPPFHHFCPSFYAMPSITSFFPSIISLSLFPLVLLPLHPCALISVFFPSFIV</sequence>
<proteinExistence type="predicted"/>
<evidence type="ECO:0000313" key="3">
    <source>
        <dbReference type="Proteomes" id="UP001469553"/>
    </source>
</evidence>
<keyword evidence="1" id="KW-1133">Transmembrane helix</keyword>
<keyword evidence="3" id="KW-1185">Reference proteome</keyword>
<reference evidence="2 3" key="1">
    <citation type="submission" date="2021-06" db="EMBL/GenBank/DDBJ databases">
        <authorList>
            <person name="Palmer J.M."/>
        </authorList>
    </citation>
    <scope>NUCLEOTIDE SEQUENCE [LARGE SCALE GENOMIC DNA]</scope>
    <source>
        <strain evidence="2 3">AS_MEX2019</strain>
        <tissue evidence="2">Muscle</tissue>
    </source>
</reference>
<evidence type="ECO:0000313" key="2">
    <source>
        <dbReference type="EMBL" id="MEQ2291928.1"/>
    </source>
</evidence>
<protein>
    <submittedName>
        <fullName evidence="2">Uncharacterized protein</fullName>
    </submittedName>
</protein>
<keyword evidence="1" id="KW-0472">Membrane</keyword>
<keyword evidence="1" id="KW-0812">Transmembrane</keyword>
<name>A0ABV0YDM1_9TELE</name>
<dbReference type="Proteomes" id="UP001469553">
    <property type="component" value="Unassembled WGS sequence"/>
</dbReference>
<dbReference type="EMBL" id="JAHRIP010029571">
    <property type="protein sequence ID" value="MEQ2291928.1"/>
    <property type="molecule type" value="Genomic_DNA"/>
</dbReference>